<keyword evidence="1" id="KW-0812">Transmembrane</keyword>
<evidence type="ECO:0000256" key="1">
    <source>
        <dbReference type="SAM" id="Phobius"/>
    </source>
</evidence>
<evidence type="ECO:0000313" key="5">
    <source>
        <dbReference type="EMBL" id="KAG3216130.1"/>
    </source>
</evidence>
<dbReference type="Proteomes" id="UP000760860">
    <property type="component" value="Unassembled WGS sequence"/>
</dbReference>
<evidence type="ECO:0000313" key="3">
    <source>
        <dbReference type="EMBL" id="KAG2942503.1"/>
    </source>
</evidence>
<dbReference type="Proteomes" id="UP000697107">
    <property type="component" value="Unassembled WGS sequence"/>
</dbReference>
<organism evidence="5 6">
    <name type="scientific">Phytophthora cactorum</name>
    <dbReference type="NCBI Taxonomy" id="29920"/>
    <lineage>
        <taxon>Eukaryota</taxon>
        <taxon>Sar</taxon>
        <taxon>Stramenopiles</taxon>
        <taxon>Oomycota</taxon>
        <taxon>Peronosporomycetes</taxon>
        <taxon>Peronosporales</taxon>
        <taxon>Peronosporaceae</taxon>
        <taxon>Phytophthora</taxon>
    </lineage>
</organism>
<accession>A0A8T1HUE6</accession>
<feature type="transmembrane region" description="Helical" evidence="1">
    <location>
        <begin position="135"/>
        <end position="155"/>
    </location>
</feature>
<dbReference type="Proteomes" id="UP000735874">
    <property type="component" value="Unassembled WGS sequence"/>
</dbReference>
<sequence length="164" mass="18894">MKERKLKTCEALRPVQIRLMQPGAPAPDVTRLLDMRRIQEAKASFPYDVDEPGTYVAHWGAFGFITYEQITVMEWIIMVKNTLREVGFTLDWIERVLWKETDLCVVKETFGDEHALSKVDRKAAVMGMPMDTMRLVFREAIWLNCTCIITGMMYLQHAYAGVAS</sequence>
<dbReference type="VEuPathDB" id="FungiDB:PC110_g17202"/>
<keyword evidence="1" id="KW-1133">Transmembrane helix</keyword>
<comment type="caution">
    <text evidence="5">The sequence shown here is derived from an EMBL/GenBank/DDBJ whole genome shotgun (WGS) entry which is preliminary data.</text>
</comment>
<dbReference type="AlphaFoldDB" id="A0A8T1HUE6"/>
<name>A0A8T1HUE6_9STRA</name>
<reference evidence="5" key="1">
    <citation type="submission" date="2018-05" db="EMBL/GenBank/DDBJ databases">
        <title>Effector identification in a new, highly contiguous assembly of the strawberry crown rot pathogen Phytophthora cactorum.</title>
        <authorList>
            <person name="Armitage A.D."/>
            <person name="Nellist C.F."/>
            <person name="Bates H."/>
            <person name="Vickerstaff R.J."/>
            <person name="Harrison R.J."/>
        </authorList>
    </citation>
    <scope>NUCLEOTIDE SEQUENCE</scope>
    <source>
        <strain evidence="2">15-7</strain>
        <strain evidence="3">4032</strain>
        <strain evidence="4">P415</strain>
        <strain evidence="5">P421</strain>
    </source>
</reference>
<dbReference type="EMBL" id="RCMI01000017">
    <property type="protein sequence ID" value="KAG2942503.1"/>
    <property type="molecule type" value="Genomic_DNA"/>
</dbReference>
<proteinExistence type="predicted"/>
<dbReference type="EMBL" id="RCMV01000507">
    <property type="protein sequence ID" value="KAG3216130.1"/>
    <property type="molecule type" value="Genomic_DNA"/>
</dbReference>
<evidence type="ECO:0000313" key="6">
    <source>
        <dbReference type="Proteomes" id="UP000760860"/>
    </source>
</evidence>
<dbReference type="Proteomes" id="UP000774804">
    <property type="component" value="Unassembled WGS sequence"/>
</dbReference>
<gene>
    <name evidence="2" type="ORF">PC113_g1999</name>
    <name evidence="3" type="ORF">PC115_g1422</name>
    <name evidence="4" type="ORF">PC118_g1875</name>
    <name evidence="5" type="ORF">PC129_g13006</name>
</gene>
<evidence type="ECO:0000313" key="2">
    <source>
        <dbReference type="EMBL" id="KAG2867430.1"/>
    </source>
</evidence>
<protein>
    <submittedName>
        <fullName evidence="5">Uncharacterized protein</fullName>
    </submittedName>
</protein>
<keyword evidence="1" id="KW-0472">Membrane</keyword>
<evidence type="ECO:0000313" key="4">
    <source>
        <dbReference type="EMBL" id="KAG2997527.1"/>
    </source>
</evidence>
<dbReference type="EMBL" id="RCML01000025">
    <property type="protein sequence ID" value="KAG2997527.1"/>
    <property type="molecule type" value="Genomic_DNA"/>
</dbReference>
<dbReference type="EMBL" id="RCMG01000025">
    <property type="protein sequence ID" value="KAG2867430.1"/>
    <property type="molecule type" value="Genomic_DNA"/>
</dbReference>